<accession>A0A0K6S8G1</accession>
<evidence type="ECO:0000313" key="2">
    <source>
        <dbReference type="EMBL" id="CUC09954.1"/>
    </source>
</evidence>
<gene>
    <name evidence="2" type="ORF">Cvel_25560.t2</name>
</gene>
<reference evidence="2" key="1">
    <citation type="submission" date="2014-11" db="EMBL/GenBank/DDBJ databases">
        <title>Molecular phylogeny of cliff fern family Woodsiaceae with morphological implications.</title>
        <authorList>
            <person name="Shao Y.-Z."/>
            <person name="Wei R."/>
            <person name="Zhang X.-C."/>
        </authorList>
    </citation>
    <scope>NUCLEOTIDE SEQUENCE</scope>
</reference>
<dbReference type="VEuPathDB" id="CryptoDB:Cvel_25560"/>
<feature type="compositionally biased region" description="Basic and acidic residues" evidence="1">
    <location>
        <begin position="209"/>
        <end position="240"/>
    </location>
</feature>
<name>A0A0K6S8G1_9ALVE</name>
<dbReference type="AlphaFoldDB" id="A0A0K6S8G1"/>
<protein>
    <submittedName>
        <fullName evidence="2">Uncharacterized protein</fullName>
    </submittedName>
</protein>
<proteinExistence type="predicted"/>
<dbReference type="PhylomeDB" id="A0A0K6S8G1"/>
<evidence type="ECO:0000256" key="1">
    <source>
        <dbReference type="SAM" id="MobiDB-lite"/>
    </source>
</evidence>
<feature type="region of interest" description="Disordered" evidence="1">
    <location>
        <begin position="175"/>
        <end position="262"/>
    </location>
</feature>
<organism evidence="2">
    <name type="scientific">Chromera velia CCMP2878</name>
    <dbReference type="NCBI Taxonomy" id="1169474"/>
    <lineage>
        <taxon>Eukaryota</taxon>
        <taxon>Sar</taxon>
        <taxon>Alveolata</taxon>
        <taxon>Colpodellida</taxon>
        <taxon>Chromeraceae</taxon>
        <taxon>Chromera</taxon>
    </lineage>
</organism>
<dbReference type="EMBL" id="CDMZ01002108">
    <property type="protein sequence ID" value="CUC09954.1"/>
    <property type="molecule type" value="Genomic_DNA"/>
</dbReference>
<sequence>MGMTEQEWADGEVRNQAYLPQYQGRLGLTCFRATATAGLLDSCGATLSMVIKRLTDQSFLGPSQFPDRDAFFVLPWLQASKREYERAESATESVKLKAHHPLRQGWDAQSGHWWRAPHTQEQQKITDVLHRSHRVFLFSKNSPKEFVEGGAAELETQWEGVVAAVVAEELVASGHAPSGAMGQNGQGQRPRQRLSGGGLTPRNGHGRAVKRETVGRRWGGENTDGRPGPEHRSGEVEHGLGQRTVASRYVEGSGARSSLDSV</sequence>